<name>A0A0B5J596_9VIRU</name>
<feature type="compositionally biased region" description="Basic residues" evidence="1">
    <location>
        <begin position="216"/>
        <end position="225"/>
    </location>
</feature>
<protein>
    <submittedName>
        <fullName evidence="2">Uncharacterized protein</fullName>
    </submittedName>
</protein>
<dbReference type="KEGG" id="vg:23461722"/>
<dbReference type="RefSeq" id="YP_009119040.1">
    <property type="nucleotide sequence ID" value="NC_026440.1"/>
</dbReference>
<organism evidence="2 3">
    <name type="scientific">Pandoravirus inopinatum</name>
    <dbReference type="NCBI Taxonomy" id="1605721"/>
    <lineage>
        <taxon>Viruses</taxon>
        <taxon>Pandoravirus</taxon>
    </lineage>
</organism>
<sequence>MVPLVFHDGGALWIKTLGHGLAVGRLDPHVLDNVEATPTCGVRRHIDLGLPTDRSTDARTTSSGAPRSSNWITIMSSSGITAARRMAGPTSTPVAIDQATRSRGRAIESVMCWISSGARSTSAAMLADVHPVRGGRGQCKSAHTLQTKTKKDRRGKKARLATAASVSVASFFVCFRSTFFGSRGCGAARKKPPPPSNLRRPIKNGDSRWAGPLYQTKKKRKRAGQRARPPAAARTWSPPAFAPFAL</sequence>
<dbReference type="GeneID" id="23461722"/>
<evidence type="ECO:0000313" key="2">
    <source>
        <dbReference type="EMBL" id="AJF96805.1"/>
    </source>
</evidence>
<evidence type="ECO:0000256" key="1">
    <source>
        <dbReference type="SAM" id="MobiDB-lite"/>
    </source>
</evidence>
<feature type="compositionally biased region" description="Low complexity" evidence="1">
    <location>
        <begin position="226"/>
        <end position="239"/>
    </location>
</feature>
<proteinExistence type="predicted"/>
<dbReference type="EMBL" id="KP136319">
    <property type="protein sequence ID" value="AJF96805.1"/>
    <property type="molecule type" value="Genomic_DNA"/>
</dbReference>
<feature type="region of interest" description="Disordered" evidence="1">
    <location>
        <begin position="184"/>
        <end position="246"/>
    </location>
</feature>
<feature type="region of interest" description="Disordered" evidence="1">
    <location>
        <begin position="50"/>
        <end position="69"/>
    </location>
</feature>
<evidence type="ECO:0000313" key="3">
    <source>
        <dbReference type="Proteomes" id="UP000202511"/>
    </source>
</evidence>
<dbReference type="Proteomes" id="UP000202511">
    <property type="component" value="Segment"/>
</dbReference>
<reference evidence="2 3" key="1">
    <citation type="journal article" date="2015" name="Parasitol. Res.">
        <title>Viruses in close associations with free-living amoebae.</title>
        <authorList>
            <person name="Scheid P."/>
        </authorList>
    </citation>
    <scope>NUCLEOTIDE SEQUENCE [LARGE SCALE GENOMIC DNA]</scope>
    <source>
        <strain evidence="2">KlaHel</strain>
    </source>
</reference>
<accession>A0A0B5J596</accession>